<evidence type="ECO:0000313" key="5">
    <source>
        <dbReference type="RefSeq" id="XP_006818292.1"/>
    </source>
</evidence>
<keyword evidence="4" id="KW-1185">Reference proteome</keyword>
<dbReference type="PROSITE" id="PS51450">
    <property type="entry name" value="LRR"/>
    <property type="match status" value="2"/>
</dbReference>
<evidence type="ECO:0000256" key="3">
    <source>
        <dbReference type="SAM" id="MobiDB-lite"/>
    </source>
</evidence>
<keyword evidence="2" id="KW-0677">Repeat</keyword>
<reference evidence="5 6" key="1">
    <citation type="submission" date="2025-05" db="UniProtKB">
        <authorList>
            <consortium name="RefSeq"/>
        </authorList>
    </citation>
    <scope>IDENTIFICATION</scope>
    <source>
        <tissue evidence="5 6">Testes</tissue>
    </source>
</reference>
<protein>
    <submittedName>
        <fullName evidence="5">Leucine-rich repeat-containing protein 56-like isoform X1</fullName>
    </submittedName>
    <submittedName>
        <fullName evidence="6">Leucine-rich repeat-containing protein 56-like isoform X2</fullName>
    </submittedName>
</protein>
<dbReference type="PANTHER" id="PTHR22708">
    <property type="entry name" value="LEUCINE-RICH REPEAT-CONTAINING PROTEIN 56"/>
    <property type="match status" value="1"/>
</dbReference>
<name>A0ABM0ME51_SACKO</name>
<accession>A0ABM0ME51</accession>
<organism evidence="4 5">
    <name type="scientific">Saccoglossus kowalevskii</name>
    <name type="common">Acorn worm</name>
    <dbReference type="NCBI Taxonomy" id="10224"/>
    <lineage>
        <taxon>Eukaryota</taxon>
        <taxon>Metazoa</taxon>
        <taxon>Hemichordata</taxon>
        <taxon>Enteropneusta</taxon>
        <taxon>Harrimaniidae</taxon>
        <taxon>Saccoglossus</taxon>
    </lineage>
</organism>
<feature type="compositionally biased region" description="Low complexity" evidence="3">
    <location>
        <begin position="282"/>
        <end position="294"/>
    </location>
</feature>
<dbReference type="InterPro" id="IPR040091">
    <property type="entry name" value="LRRC56"/>
</dbReference>
<sequence>MTAIITSRVMESPDLQVINIDSRPGTSYQRHAVHITEYQDFRVNPEPIVLEETDILLEEYLSPLKLKNLTGVDDLDDVKFLEMRVDTTETSLGNFGSMLPNLKQLKLNDSIIASVRDLGTSLRNLTVLWMGRCGLTDLDGISSMSNLQELYLAYNELTDVSPCSMLDNLQLLDVEGNNIDDIAQVEFLALCSNLHTLTLEGNPVCLSPTTDYNPKESGRFDYRASIKKALPSIVILDEEALDVVSSSLGKAHVNQSTDWLIVNHAIKDYTDSTESLEDSVDSGRPGSSKGRPSSATGRRPVTSGGRSATRLGTAAGRRSGASDRPSSSGSDVQVVQDDSSDLTHGNSSPLCGNPIRALRQRKKYTSPEIPYAPAPNLFSQYHHKPEHSYDLEEEIDNDSKEDVFDELREWKKDYEKHMAERLTGSQAQVLKITHSDDSDSSSNEDNDTGIETSPPNSVSPDSGTRLYSPPTSLTPRQPSSNVPPKLPARPKSAGGFHLRKYRMSSSTGVPMPVDIDGTLESRLKNLRLRTDEEVVLSDKEDVKSPNSPSFEGNPALPLGSVNDRPYSGPVVSNRKFKSDIVVNKTQPKIIDQSQPVIRASTLTPPTLAQRFAGLARPSTARAALQRLPNKPMKPV</sequence>
<keyword evidence="1" id="KW-0433">Leucine-rich repeat</keyword>
<dbReference type="RefSeq" id="XP_006818292.1">
    <property type="nucleotide sequence ID" value="XM_006818229.1"/>
</dbReference>
<feature type="region of interest" description="Disordered" evidence="3">
    <location>
        <begin position="367"/>
        <end position="400"/>
    </location>
</feature>
<evidence type="ECO:0000313" key="4">
    <source>
        <dbReference type="Proteomes" id="UP000694865"/>
    </source>
</evidence>
<feature type="compositionally biased region" description="Polar residues" evidence="3">
    <location>
        <begin position="469"/>
        <end position="482"/>
    </location>
</feature>
<evidence type="ECO:0000313" key="6">
    <source>
        <dbReference type="RefSeq" id="XP_006818293.1"/>
    </source>
</evidence>
<feature type="compositionally biased region" description="Low complexity" evidence="3">
    <location>
        <begin position="304"/>
        <end position="337"/>
    </location>
</feature>
<dbReference type="InterPro" id="IPR025875">
    <property type="entry name" value="Leu-rich_rpt_4"/>
</dbReference>
<dbReference type="Pfam" id="PF12799">
    <property type="entry name" value="LRR_4"/>
    <property type="match status" value="1"/>
</dbReference>
<evidence type="ECO:0000256" key="2">
    <source>
        <dbReference type="ARBA" id="ARBA00022737"/>
    </source>
</evidence>
<proteinExistence type="predicted"/>
<dbReference type="PANTHER" id="PTHR22708:SF0">
    <property type="entry name" value="LEUCINE-RICH REPEAT-CONTAINING PROTEIN 56"/>
    <property type="match status" value="1"/>
</dbReference>
<feature type="compositionally biased region" description="Acidic residues" evidence="3">
    <location>
        <begin position="438"/>
        <end position="448"/>
    </location>
</feature>
<dbReference type="GeneID" id="100378322"/>
<dbReference type="Proteomes" id="UP000694865">
    <property type="component" value="Unplaced"/>
</dbReference>
<dbReference type="InterPro" id="IPR001611">
    <property type="entry name" value="Leu-rich_rpt"/>
</dbReference>
<dbReference type="InterPro" id="IPR032675">
    <property type="entry name" value="LRR_dom_sf"/>
</dbReference>
<feature type="region of interest" description="Disordered" evidence="3">
    <location>
        <begin position="271"/>
        <end position="353"/>
    </location>
</feature>
<feature type="compositionally biased region" description="Polar residues" evidence="3">
    <location>
        <begin position="449"/>
        <end position="462"/>
    </location>
</feature>
<evidence type="ECO:0000256" key="1">
    <source>
        <dbReference type="ARBA" id="ARBA00022614"/>
    </source>
</evidence>
<dbReference type="Gene3D" id="3.80.10.10">
    <property type="entry name" value="Ribonuclease Inhibitor"/>
    <property type="match status" value="1"/>
</dbReference>
<dbReference type="RefSeq" id="XP_006818293.1">
    <property type="nucleotide sequence ID" value="XM_006818230.1"/>
</dbReference>
<feature type="region of interest" description="Disordered" evidence="3">
    <location>
        <begin position="420"/>
        <end position="515"/>
    </location>
</feature>
<gene>
    <name evidence="5 6" type="primary">LOC100378322</name>
</gene>
<feature type="region of interest" description="Disordered" evidence="3">
    <location>
        <begin position="537"/>
        <end position="570"/>
    </location>
</feature>
<dbReference type="SUPFAM" id="SSF52058">
    <property type="entry name" value="L domain-like"/>
    <property type="match status" value="1"/>
</dbReference>